<dbReference type="KEGG" id="sniv:SFSGTM_18860"/>
<dbReference type="InterPro" id="IPR038527">
    <property type="entry name" value="HupH_C_sf"/>
</dbReference>
<comment type="similarity">
    <text evidence="1">Belongs to the HupH/HyaF family.</text>
</comment>
<name>A0A809S372_9PROT</name>
<dbReference type="Gene3D" id="3.30.1370.140">
    <property type="entry name" value="HupH hydrogenase expression protein, C-terminal domain"/>
    <property type="match status" value="1"/>
</dbReference>
<dbReference type="EMBL" id="AP021881">
    <property type="protein sequence ID" value="BBP01178.1"/>
    <property type="molecule type" value="Genomic_DNA"/>
</dbReference>
<dbReference type="AlphaFoldDB" id="A0A809S372"/>
<proteinExistence type="inferred from homology"/>
<evidence type="ECO:0000259" key="2">
    <source>
        <dbReference type="Pfam" id="PF04809"/>
    </source>
</evidence>
<evidence type="ECO:0000313" key="3">
    <source>
        <dbReference type="EMBL" id="BBP01178.1"/>
    </source>
</evidence>
<organism evidence="3 4">
    <name type="scientific">Sulfuriferula nivalis</name>
    <dbReference type="NCBI Taxonomy" id="2675298"/>
    <lineage>
        <taxon>Bacteria</taxon>
        <taxon>Pseudomonadati</taxon>
        <taxon>Pseudomonadota</taxon>
        <taxon>Betaproteobacteria</taxon>
        <taxon>Nitrosomonadales</taxon>
        <taxon>Sulfuricellaceae</taxon>
        <taxon>Sulfuriferula</taxon>
    </lineage>
</organism>
<dbReference type="RefSeq" id="WP_162084983.1">
    <property type="nucleotide sequence ID" value="NZ_AP021881.1"/>
</dbReference>
<dbReference type="Proteomes" id="UP000463939">
    <property type="component" value="Chromosome"/>
</dbReference>
<accession>A0A809S372</accession>
<keyword evidence="4" id="KW-1185">Reference proteome</keyword>
<reference evidence="4" key="1">
    <citation type="submission" date="2019-11" db="EMBL/GenBank/DDBJ databases">
        <title>Isolation and characterization of a novel species in the genus Sulfuriferula.</title>
        <authorList>
            <person name="Mochizuki J."/>
            <person name="Kojima H."/>
            <person name="Fukui M."/>
        </authorList>
    </citation>
    <scope>NUCLEOTIDE SEQUENCE [LARGE SCALE GENOMIC DNA]</scope>
    <source>
        <strain evidence="4">SGTM</strain>
    </source>
</reference>
<evidence type="ECO:0000313" key="4">
    <source>
        <dbReference type="Proteomes" id="UP000463939"/>
    </source>
</evidence>
<gene>
    <name evidence="3" type="ORF">SFSGTM_18860</name>
</gene>
<dbReference type="InterPro" id="IPR006894">
    <property type="entry name" value="HupH_Hydgase_express_prot_C"/>
</dbReference>
<feature type="domain" description="HupH hydrogenase expression protein C-terminal" evidence="2">
    <location>
        <begin position="28"/>
        <end position="141"/>
    </location>
</feature>
<protein>
    <recommendedName>
        <fullName evidence="2">HupH hydrogenase expression protein C-terminal domain-containing protein</fullName>
    </recommendedName>
</protein>
<dbReference type="Pfam" id="PF04809">
    <property type="entry name" value="HupH_C"/>
    <property type="match status" value="1"/>
</dbReference>
<evidence type="ECO:0000256" key="1">
    <source>
        <dbReference type="ARBA" id="ARBA00010832"/>
    </source>
</evidence>
<sequence>MSTLDQISVKIINPLSTQATQADGLSGNADAILHEIVALLEAYTSTGEMGAIDLRSLPLTPADYELLRDTLSEGEVHAHINAIGNSDIHETCYPGVWWLTYYNADGDTVAELLEITSVPQILKAPEEDMREGLARLRDRLTQLE</sequence>